<reference evidence="1" key="2">
    <citation type="submission" date="2023-06" db="EMBL/GenBank/DDBJ databases">
        <authorList>
            <consortium name="Lawrence Berkeley National Laboratory"/>
            <person name="Haridas S."/>
            <person name="Hensen N."/>
            <person name="Bonometti L."/>
            <person name="Westerberg I."/>
            <person name="Brannstrom I.O."/>
            <person name="Guillou S."/>
            <person name="Cros-Aarteil S."/>
            <person name="Calhoun S."/>
            <person name="Kuo A."/>
            <person name="Mondo S."/>
            <person name="Pangilinan J."/>
            <person name="Riley R."/>
            <person name="Labutti K."/>
            <person name="Andreopoulos B."/>
            <person name="Lipzen A."/>
            <person name="Chen C."/>
            <person name="Yanf M."/>
            <person name="Daum C."/>
            <person name="Ng V."/>
            <person name="Clum A."/>
            <person name="Steindorff A."/>
            <person name="Ohm R."/>
            <person name="Martin F."/>
            <person name="Silar P."/>
            <person name="Natvig D."/>
            <person name="Lalanne C."/>
            <person name="Gautier V."/>
            <person name="Ament-Velasquez S.L."/>
            <person name="Kruys A."/>
            <person name="Hutchinson M.I."/>
            <person name="Powell A.J."/>
            <person name="Barry K."/>
            <person name="Miller A.N."/>
            <person name="Grigoriev I.V."/>
            <person name="Debuchy R."/>
            <person name="Gladieux P."/>
            <person name="Thoren M.H."/>
            <person name="Johannesson H."/>
        </authorList>
    </citation>
    <scope>NUCLEOTIDE SEQUENCE</scope>
    <source>
        <strain evidence="1">CBS 560.94</strain>
    </source>
</reference>
<dbReference type="Proteomes" id="UP001278500">
    <property type="component" value="Unassembled WGS sequence"/>
</dbReference>
<sequence length="317" mass="37175">MELDFLSDTEDTSTPDEASALRDFVQAYNTTSALAAEETARRLMSLNEDRVPCDGVFDKGQRIAWLLWDVGIYMPQHQVAVLVVIDAVMALPRLDATPEQETRFAGKLERWRKMEDFWDIWNDTYESIGNGFPGHVRANAFMAHYLLMHPPDLCYTLELNRAIGQMMFALERHPWDYATAEQKATGITSPISLRSFMVHEAHITMLNTNLHGLVPFLVIAGDIMYRYTDREMLARRFAETHQENHQHNSREYWQWLHTSHPSQTRLWKGDVWLTRDRWAFWKERLAWISEQSELLQRTRDEANMLVQLMKEIESREA</sequence>
<dbReference type="EMBL" id="JAUEPP010000004">
    <property type="protein sequence ID" value="KAK3344546.1"/>
    <property type="molecule type" value="Genomic_DNA"/>
</dbReference>
<keyword evidence="2" id="KW-1185">Reference proteome</keyword>
<protein>
    <submittedName>
        <fullName evidence="1">Uncharacterized protein</fullName>
    </submittedName>
</protein>
<dbReference type="Pfam" id="PF12311">
    <property type="entry name" value="DUF3632"/>
    <property type="match status" value="1"/>
</dbReference>
<dbReference type="InterPro" id="IPR022085">
    <property type="entry name" value="OpdG"/>
</dbReference>
<dbReference type="AlphaFoldDB" id="A0AAE0JE25"/>
<reference evidence="1" key="1">
    <citation type="journal article" date="2023" name="Mol. Phylogenet. Evol.">
        <title>Genome-scale phylogeny and comparative genomics of the fungal order Sordariales.</title>
        <authorList>
            <person name="Hensen N."/>
            <person name="Bonometti L."/>
            <person name="Westerberg I."/>
            <person name="Brannstrom I.O."/>
            <person name="Guillou S."/>
            <person name="Cros-Aarteil S."/>
            <person name="Calhoun S."/>
            <person name="Haridas S."/>
            <person name="Kuo A."/>
            <person name="Mondo S."/>
            <person name="Pangilinan J."/>
            <person name="Riley R."/>
            <person name="LaButti K."/>
            <person name="Andreopoulos B."/>
            <person name="Lipzen A."/>
            <person name="Chen C."/>
            <person name="Yan M."/>
            <person name="Daum C."/>
            <person name="Ng V."/>
            <person name="Clum A."/>
            <person name="Steindorff A."/>
            <person name="Ohm R.A."/>
            <person name="Martin F."/>
            <person name="Silar P."/>
            <person name="Natvig D.O."/>
            <person name="Lalanne C."/>
            <person name="Gautier V."/>
            <person name="Ament-Velasquez S.L."/>
            <person name="Kruys A."/>
            <person name="Hutchinson M.I."/>
            <person name="Powell A.J."/>
            <person name="Barry K."/>
            <person name="Miller A.N."/>
            <person name="Grigoriev I.V."/>
            <person name="Debuchy R."/>
            <person name="Gladieux P."/>
            <person name="Hiltunen Thoren M."/>
            <person name="Johannesson H."/>
        </authorList>
    </citation>
    <scope>NUCLEOTIDE SEQUENCE</scope>
    <source>
        <strain evidence="1">CBS 560.94</strain>
    </source>
</reference>
<accession>A0AAE0JE25</accession>
<dbReference type="RefSeq" id="XP_062681159.1">
    <property type="nucleotide sequence ID" value="XM_062830516.1"/>
</dbReference>
<proteinExistence type="predicted"/>
<gene>
    <name evidence="1" type="ORF">B0H65DRAFT_572615</name>
</gene>
<comment type="caution">
    <text evidence="1">The sequence shown here is derived from an EMBL/GenBank/DDBJ whole genome shotgun (WGS) entry which is preliminary data.</text>
</comment>
<dbReference type="GeneID" id="87867670"/>
<organism evidence="1 2">
    <name type="scientific">Neurospora tetraspora</name>
    <dbReference type="NCBI Taxonomy" id="94610"/>
    <lineage>
        <taxon>Eukaryota</taxon>
        <taxon>Fungi</taxon>
        <taxon>Dikarya</taxon>
        <taxon>Ascomycota</taxon>
        <taxon>Pezizomycotina</taxon>
        <taxon>Sordariomycetes</taxon>
        <taxon>Sordariomycetidae</taxon>
        <taxon>Sordariales</taxon>
        <taxon>Sordariaceae</taxon>
        <taxon>Neurospora</taxon>
    </lineage>
</organism>
<name>A0AAE0JE25_9PEZI</name>
<evidence type="ECO:0000313" key="1">
    <source>
        <dbReference type="EMBL" id="KAK3344546.1"/>
    </source>
</evidence>
<evidence type="ECO:0000313" key="2">
    <source>
        <dbReference type="Proteomes" id="UP001278500"/>
    </source>
</evidence>